<organism evidence="2">
    <name type="scientific">Siphoviridae sp. ctRGj11</name>
    <dbReference type="NCBI Taxonomy" id="2827868"/>
    <lineage>
        <taxon>Viruses</taxon>
        <taxon>Duplodnaviria</taxon>
        <taxon>Heunggongvirae</taxon>
        <taxon>Uroviricota</taxon>
        <taxon>Caudoviricetes</taxon>
    </lineage>
</organism>
<protein>
    <submittedName>
        <fullName evidence="2">Uncharacterized protein</fullName>
    </submittedName>
</protein>
<accession>A0A8S5SJV0</accession>
<feature type="compositionally biased region" description="Gly residues" evidence="1">
    <location>
        <begin position="12"/>
        <end position="23"/>
    </location>
</feature>
<reference evidence="2" key="1">
    <citation type="journal article" date="2021" name="Proc. Natl. Acad. Sci. U.S.A.">
        <title>A Catalog of Tens of Thousands of Viruses from Human Metagenomes Reveals Hidden Associations with Chronic Diseases.</title>
        <authorList>
            <person name="Tisza M.J."/>
            <person name="Buck C.B."/>
        </authorList>
    </citation>
    <scope>NUCLEOTIDE SEQUENCE</scope>
    <source>
        <strain evidence="2">CtRGj11</strain>
    </source>
</reference>
<dbReference type="EMBL" id="BK032613">
    <property type="protein sequence ID" value="DAF51297.1"/>
    <property type="molecule type" value="Genomic_DNA"/>
</dbReference>
<proteinExistence type="predicted"/>
<evidence type="ECO:0000256" key="1">
    <source>
        <dbReference type="SAM" id="MobiDB-lite"/>
    </source>
</evidence>
<name>A0A8S5SJV0_9CAUD</name>
<evidence type="ECO:0000313" key="2">
    <source>
        <dbReference type="EMBL" id="DAF51297.1"/>
    </source>
</evidence>
<sequence length="38" mass="3944">MVNTHQRELRRGGGGQGGPGRPLGGSWAAERGRVCVLA</sequence>
<feature type="compositionally biased region" description="Basic and acidic residues" evidence="1">
    <location>
        <begin position="1"/>
        <end position="11"/>
    </location>
</feature>
<feature type="region of interest" description="Disordered" evidence="1">
    <location>
        <begin position="1"/>
        <end position="27"/>
    </location>
</feature>